<gene>
    <name evidence="1" type="ORF">LIPSTDRAFT_74498</name>
</gene>
<organism evidence="1 2">
    <name type="scientific">Lipomyces starkeyi NRRL Y-11557</name>
    <dbReference type="NCBI Taxonomy" id="675824"/>
    <lineage>
        <taxon>Eukaryota</taxon>
        <taxon>Fungi</taxon>
        <taxon>Dikarya</taxon>
        <taxon>Ascomycota</taxon>
        <taxon>Saccharomycotina</taxon>
        <taxon>Lipomycetes</taxon>
        <taxon>Lipomycetales</taxon>
        <taxon>Lipomycetaceae</taxon>
        <taxon>Lipomyces</taxon>
    </lineage>
</organism>
<dbReference type="AlphaFoldDB" id="A0A1E3Q023"/>
<dbReference type="EMBL" id="KV454299">
    <property type="protein sequence ID" value="ODQ70976.1"/>
    <property type="molecule type" value="Genomic_DNA"/>
</dbReference>
<name>A0A1E3Q023_LIPST</name>
<dbReference type="Proteomes" id="UP000094385">
    <property type="component" value="Unassembled WGS sequence"/>
</dbReference>
<evidence type="ECO:0000313" key="1">
    <source>
        <dbReference type="EMBL" id="ODQ70976.1"/>
    </source>
</evidence>
<protein>
    <submittedName>
        <fullName evidence="1">Uncharacterized protein</fullName>
    </submittedName>
</protein>
<proteinExistence type="predicted"/>
<sequence>MRITLRSARASNSMIANIDFNVTASAHADREQQLYQTALHFLVQTEPEQYLEVQLSFESSRYLGVDTITVPSKFYIIRKVNRETENLIV</sequence>
<reference evidence="1 2" key="1">
    <citation type="journal article" date="2016" name="Proc. Natl. Acad. Sci. U.S.A.">
        <title>Comparative genomics of biotechnologically important yeasts.</title>
        <authorList>
            <person name="Riley R."/>
            <person name="Haridas S."/>
            <person name="Wolfe K.H."/>
            <person name="Lopes M.R."/>
            <person name="Hittinger C.T."/>
            <person name="Goeker M."/>
            <person name="Salamov A.A."/>
            <person name="Wisecaver J.H."/>
            <person name="Long T.M."/>
            <person name="Calvey C.H."/>
            <person name="Aerts A.L."/>
            <person name="Barry K.W."/>
            <person name="Choi C."/>
            <person name="Clum A."/>
            <person name="Coughlan A.Y."/>
            <person name="Deshpande S."/>
            <person name="Douglass A.P."/>
            <person name="Hanson S.J."/>
            <person name="Klenk H.-P."/>
            <person name="LaButti K.M."/>
            <person name="Lapidus A."/>
            <person name="Lindquist E.A."/>
            <person name="Lipzen A.M."/>
            <person name="Meier-Kolthoff J.P."/>
            <person name="Ohm R.A."/>
            <person name="Otillar R.P."/>
            <person name="Pangilinan J.L."/>
            <person name="Peng Y."/>
            <person name="Rokas A."/>
            <person name="Rosa C.A."/>
            <person name="Scheuner C."/>
            <person name="Sibirny A.A."/>
            <person name="Slot J.C."/>
            <person name="Stielow J.B."/>
            <person name="Sun H."/>
            <person name="Kurtzman C.P."/>
            <person name="Blackwell M."/>
            <person name="Grigoriev I.V."/>
            <person name="Jeffries T.W."/>
        </authorList>
    </citation>
    <scope>NUCLEOTIDE SEQUENCE [LARGE SCALE GENOMIC DNA]</scope>
    <source>
        <strain evidence="1 2">NRRL Y-11557</strain>
    </source>
</reference>
<accession>A0A1E3Q023</accession>
<evidence type="ECO:0000313" key="2">
    <source>
        <dbReference type="Proteomes" id="UP000094385"/>
    </source>
</evidence>
<feature type="non-terminal residue" evidence="1">
    <location>
        <position position="89"/>
    </location>
</feature>
<keyword evidence="2" id="KW-1185">Reference proteome</keyword>